<reference evidence="1 3" key="2">
    <citation type="journal article" date="2018" name="Plant J.">
        <title>The Physcomitrella patens chromosome-scale assembly reveals moss genome structure and evolution.</title>
        <authorList>
            <person name="Lang D."/>
            <person name="Ullrich K.K."/>
            <person name="Murat F."/>
            <person name="Fuchs J."/>
            <person name="Jenkins J."/>
            <person name="Haas F.B."/>
            <person name="Piednoel M."/>
            <person name="Gundlach H."/>
            <person name="Van Bel M."/>
            <person name="Meyberg R."/>
            <person name="Vives C."/>
            <person name="Morata J."/>
            <person name="Symeonidi A."/>
            <person name="Hiss M."/>
            <person name="Muchero W."/>
            <person name="Kamisugi Y."/>
            <person name="Saleh O."/>
            <person name="Blanc G."/>
            <person name="Decker E.L."/>
            <person name="van Gessel N."/>
            <person name="Grimwood J."/>
            <person name="Hayes R.D."/>
            <person name="Graham S.W."/>
            <person name="Gunter L.E."/>
            <person name="McDaniel S.F."/>
            <person name="Hoernstein S.N.W."/>
            <person name="Larsson A."/>
            <person name="Li F.W."/>
            <person name="Perroud P.F."/>
            <person name="Phillips J."/>
            <person name="Ranjan P."/>
            <person name="Rokshar D.S."/>
            <person name="Rothfels C.J."/>
            <person name="Schneider L."/>
            <person name="Shu S."/>
            <person name="Stevenson D.W."/>
            <person name="Thummler F."/>
            <person name="Tillich M."/>
            <person name="Villarreal Aguilar J.C."/>
            <person name="Widiez T."/>
            <person name="Wong G.K."/>
            <person name="Wymore A."/>
            <person name="Zhang Y."/>
            <person name="Zimmer A.D."/>
            <person name="Quatrano R.S."/>
            <person name="Mayer K.F.X."/>
            <person name="Goodstein D."/>
            <person name="Casacuberta J.M."/>
            <person name="Vandepoele K."/>
            <person name="Reski R."/>
            <person name="Cuming A.C."/>
            <person name="Tuskan G.A."/>
            <person name="Maumus F."/>
            <person name="Salse J."/>
            <person name="Schmutz J."/>
            <person name="Rensing S.A."/>
        </authorList>
    </citation>
    <scope>NUCLEOTIDE SEQUENCE [LARGE SCALE GENOMIC DNA]</scope>
    <source>
        <strain evidence="2 3">cv. Gransden 2004</strain>
    </source>
</reference>
<reference evidence="2" key="3">
    <citation type="submission" date="2020-12" db="UniProtKB">
        <authorList>
            <consortium name="EnsemblPlants"/>
        </authorList>
    </citation>
    <scope>IDENTIFICATION</scope>
</reference>
<dbReference type="AlphaFoldDB" id="A0A2K1IBY0"/>
<protein>
    <submittedName>
        <fullName evidence="1 2">Uncharacterized protein</fullName>
    </submittedName>
</protein>
<evidence type="ECO:0000313" key="1">
    <source>
        <dbReference type="EMBL" id="PNR26793.1"/>
    </source>
</evidence>
<evidence type="ECO:0000313" key="3">
    <source>
        <dbReference type="Proteomes" id="UP000006727"/>
    </source>
</evidence>
<dbReference type="InParanoid" id="A0A2K1IBY0"/>
<accession>A0A2K1IBY0</accession>
<gene>
    <name evidence="1" type="ORF">PHYPA_030274</name>
</gene>
<evidence type="ECO:0000313" key="2">
    <source>
        <dbReference type="EnsemblPlants" id="Pp3c26_5689V3.1"/>
    </source>
</evidence>
<proteinExistence type="predicted"/>
<dbReference type="Proteomes" id="UP000006727">
    <property type="component" value="Chromosome 26"/>
</dbReference>
<keyword evidence="3" id="KW-1185">Reference proteome</keyword>
<dbReference type="Gramene" id="Pp3c26_5689V3.1">
    <property type="protein sequence ID" value="Pp3c26_5689V3.1"/>
    <property type="gene ID" value="Pp3c26_5689"/>
</dbReference>
<dbReference type="EnsemblPlants" id="Pp3c26_5689V3.1">
    <property type="protein sequence ID" value="Pp3c26_5689V3.1"/>
    <property type="gene ID" value="Pp3c26_5689"/>
</dbReference>
<dbReference type="EMBL" id="ABEU02000026">
    <property type="protein sequence ID" value="PNR26793.1"/>
    <property type="molecule type" value="Genomic_DNA"/>
</dbReference>
<organism evidence="1">
    <name type="scientific">Physcomitrium patens</name>
    <name type="common">Spreading-leaved earth moss</name>
    <name type="synonym">Physcomitrella patens</name>
    <dbReference type="NCBI Taxonomy" id="3218"/>
    <lineage>
        <taxon>Eukaryota</taxon>
        <taxon>Viridiplantae</taxon>
        <taxon>Streptophyta</taxon>
        <taxon>Embryophyta</taxon>
        <taxon>Bryophyta</taxon>
        <taxon>Bryophytina</taxon>
        <taxon>Bryopsida</taxon>
        <taxon>Funariidae</taxon>
        <taxon>Funariales</taxon>
        <taxon>Funariaceae</taxon>
        <taxon>Physcomitrium</taxon>
    </lineage>
</organism>
<reference evidence="1 3" key="1">
    <citation type="journal article" date="2008" name="Science">
        <title>The Physcomitrella genome reveals evolutionary insights into the conquest of land by plants.</title>
        <authorList>
            <person name="Rensing S."/>
            <person name="Lang D."/>
            <person name="Zimmer A."/>
            <person name="Terry A."/>
            <person name="Salamov A."/>
            <person name="Shapiro H."/>
            <person name="Nishiyama T."/>
            <person name="Perroud P.-F."/>
            <person name="Lindquist E."/>
            <person name="Kamisugi Y."/>
            <person name="Tanahashi T."/>
            <person name="Sakakibara K."/>
            <person name="Fujita T."/>
            <person name="Oishi K."/>
            <person name="Shin-I T."/>
            <person name="Kuroki Y."/>
            <person name="Toyoda A."/>
            <person name="Suzuki Y."/>
            <person name="Hashimoto A."/>
            <person name="Yamaguchi K."/>
            <person name="Sugano A."/>
            <person name="Kohara Y."/>
            <person name="Fujiyama A."/>
            <person name="Anterola A."/>
            <person name="Aoki S."/>
            <person name="Ashton N."/>
            <person name="Barbazuk W.B."/>
            <person name="Barker E."/>
            <person name="Bennetzen J."/>
            <person name="Bezanilla M."/>
            <person name="Blankenship R."/>
            <person name="Cho S.H."/>
            <person name="Dutcher S."/>
            <person name="Estelle M."/>
            <person name="Fawcett J.A."/>
            <person name="Gundlach H."/>
            <person name="Hanada K."/>
            <person name="Heyl A."/>
            <person name="Hicks K.A."/>
            <person name="Hugh J."/>
            <person name="Lohr M."/>
            <person name="Mayer K."/>
            <person name="Melkozernov A."/>
            <person name="Murata T."/>
            <person name="Nelson D."/>
            <person name="Pils B."/>
            <person name="Prigge M."/>
            <person name="Reiss B."/>
            <person name="Renner T."/>
            <person name="Rombauts S."/>
            <person name="Rushton P."/>
            <person name="Sanderfoot A."/>
            <person name="Schween G."/>
            <person name="Shiu S.-H."/>
            <person name="Stueber K."/>
            <person name="Theodoulou F.L."/>
            <person name="Tu H."/>
            <person name="Van de Peer Y."/>
            <person name="Verrier P.J."/>
            <person name="Waters E."/>
            <person name="Wood A."/>
            <person name="Yang L."/>
            <person name="Cove D."/>
            <person name="Cuming A."/>
            <person name="Hasebe M."/>
            <person name="Lucas S."/>
            <person name="Mishler D.B."/>
            <person name="Reski R."/>
            <person name="Grigoriev I."/>
            <person name="Quatrano R.S."/>
            <person name="Boore J.L."/>
        </authorList>
    </citation>
    <scope>NUCLEOTIDE SEQUENCE [LARGE SCALE GENOMIC DNA]</scope>
    <source>
        <strain evidence="2 3">cv. Gransden 2004</strain>
    </source>
</reference>
<sequence>MEVCKSMFLYKCVGFERRKICANVSNSIWYFLYQYRVFHSAQWSSVCSNLQFDHSMHVRGGEA</sequence>
<name>A0A2K1IBY0_PHYPA</name>